<feature type="region of interest" description="Disordered" evidence="1">
    <location>
        <begin position="27"/>
        <end position="67"/>
    </location>
</feature>
<reference evidence="2" key="1">
    <citation type="journal article" date="2023" name="Plant J.">
        <title>Genome sequences and population genomics provide insights into the demographic history, inbreeding, and mutation load of two 'living fossil' tree species of Dipteronia.</title>
        <authorList>
            <person name="Feng Y."/>
            <person name="Comes H.P."/>
            <person name="Chen J."/>
            <person name="Zhu S."/>
            <person name="Lu R."/>
            <person name="Zhang X."/>
            <person name="Li P."/>
            <person name="Qiu J."/>
            <person name="Olsen K.M."/>
            <person name="Qiu Y."/>
        </authorList>
    </citation>
    <scope>NUCLEOTIDE SEQUENCE</scope>
    <source>
        <strain evidence="2">NBL</strain>
    </source>
</reference>
<proteinExistence type="predicted"/>
<evidence type="ECO:0000313" key="3">
    <source>
        <dbReference type="Proteomes" id="UP001281410"/>
    </source>
</evidence>
<keyword evidence="3" id="KW-1185">Reference proteome</keyword>
<evidence type="ECO:0000256" key="1">
    <source>
        <dbReference type="SAM" id="MobiDB-lite"/>
    </source>
</evidence>
<feature type="compositionally biased region" description="Basic and acidic residues" evidence="1">
    <location>
        <begin position="38"/>
        <end position="67"/>
    </location>
</feature>
<name>A0AAE0AFS0_9ROSI</name>
<accession>A0AAE0AFS0</accession>
<protein>
    <submittedName>
        <fullName evidence="2">Uncharacterized protein</fullName>
    </submittedName>
</protein>
<evidence type="ECO:0000313" key="2">
    <source>
        <dbReference type="EMBL" id="KAK3213131.1"/>
    </source>
</evidence>
<dbReference type="AlphaFoldDB" id="A0AAE0AFS0"/>
<sequence>MYSIAKASDPTRFLNLDGKVVDIMEERKPLKGPTEIAGEPKEQEEMAKEIQLKKQEERNQKRRVISD</sequence>
<gene>
    <name evidence="2" type="ORF">Dsin_017837</name>
</gene>
<dbReference type="EMBL" id="JANJYJ010000005">
    <property type="protein sequence ID" value="KAK3213131.1"/>
    <property type="molecule type" value="Genomic_DNA"/>
</dbReference>
<organism evidence="2 3">
    <name type="scientific">Dipteronia sinensis</name>
    <dbReference type="NCBI Taxonomy" id="43782"/>
    <lineage>
        <taxon>Eukaryota</taxon>
        <taxon>Viridiplantae</taxon>
        <taxon>Streptophyta</taxon>
        <taxon>Embryophyta</taxon>
        <taxon>Tracheophyta</taxon>
        <taxon>Spermatophyta</taxon>
        <taxon>Magnoliopsida</taxon>
        <taxon>eudicotyledons</taxon>
        <taxon>Gunneridae</taxon>
        <taxon>Pentapetalae</taxon>
        <taxon>rosids</taxon>
        <taxon>malvids</taxon>
        <taxon>Sapindales</taxon>
        <taxon>Sapindaceae</taxon>
        <taxon>Hippocastanoideae</taxon>
        <taxon>Acereae</taxon>
        <taxon>Dipteronia</taxon>
    </lineage>
</organism>
<comment type="caution">
    <text evidence="2">The sequence shown here is derived from an EMBL/GenBank/DDBJ whole genome shotgun (WGS) entry which is preliminary data.</text>
</comment>
<dbReference type="Proteomes" id="UP001281410">
    <property type="component" value="Unassembled WGS sequence"/>
</dbReference>